<feature type="compositionally biased region" description="Basic residues" evidence="3">
    <location>
        <begin position="460"/>
        <end position="477"/>
    </location>
</feature>
<dbReference type="GO" id="GO:0035269">
    <property type="term" value="P:protein O-linked glycosylation via mannose"/>
    <property type="evidence" value="ECO:0007669"/>
    <property type="project" value="TreeGrafter"/>
</dbReference>
<dbReference type="AlphaFoldDB" id="A0A8T1VXE5"/>
<dbReference type="GO" id="GO:0005783">
    <property type="term" value="C:endoplasmic reticulum"/>
    <property type="evidence" value="ECO:0007669"/>
    <property type="project" value="TreeGrafter"/>
</dbReference>
<dbReference type="PANTHER" id="PTHR44227">
    <property type="match status" value="1"/>
</dbReference>
<dbReference type="EMBL" id="JAGDFM010000134">
    <property type="protein sequence ID" value="KAG7384928.1"/>
    <property type="molecule type" value="Genomic_DNA"/>
</dbReference>
<feature type="transmembrane region" description="Helical" evidence="4">
    <location>
        <begin position="382"/>
        <end position="400"/>
    </location>
</feature>
<organism evidence="5 6">
    <name type="scientific">Phytophthora pseudosyringae</name>
    <dbReference type="NCBI Taxonomy" id="221518"/>
    <lineage>
        <taxon>Eukaryota</taxon>
        <taxon>Sar</taxon>
        <taxon>Stramenopiles</taxon>
        <taxon>Oomycota</taxon>
        <taxon>Peronosporomycetes</taxon>
        <taxon>Peronosporales</taxon>
        <taxon>Peronosporaceae</taxon>
        <taxon>Phytophthora</taxon>
    </lineage>
</organism>
<sequence>MQLSRGQCVGLMWGVTMAIYMSPLLLTRTSGHWDFWYIWDDRTNFVENEVLQRTMSLPALYDMFTLVRLNVYEPLGWLLKYFIVQSVGMDAWWVRLVSVVIHFGAGLVLAKASGLVLDIDYMLAKLKRPRSAGLELRQRKNQSRLHFHACCISAAVYMIHPLHVEVIAWPSAQPYTLAALFSSWALLVHVKTISENLNQAIGGRGSESAVSSSDLTLSTLSGKRAQASSLLSSVLYLLALLSKSASLILPAGFFLIDAWVYLQFSPQPQTPNVKQISLCAAKMLPSVAIMLIFVSVTAFSNAEGGIPDVVSLSVGERVLKALNSPLWIVRSLVWPSKLRPHYQIQPGDLSFSNPECLLSSATTLFFLALTIWKLWHRCVSKHMLALSFFISVLMPVSGLIQHGVITAAGNRYAYLSTIIVVPYGGWVVARCLFQESNSQNENDRLTAPAWDTPERDVPKNSRRTKQQNKIKNTPRRSTSKGYALSICILLTGTLLSISTGLLVQWQNEDSLFQYSLRIDPADWKILGQRAQYLLHAGQCTPDNTKCRHHWILAHEFSPRGTLKSQLYRLHLLVALGDVDRACDGYIELLKKHPGGKSSVHNNAAVCFAMRGMLSEARREFSLALRYPDIADTMAAHASNSREFDKWDAERMHRSANEVPASMGSVTY</sequence>
<dbReference type="GO" id="GO:0000030">
    <property type="term" value="F:mannosyltransferase activity"/>
    <property type="evidence" value="ECO:0007669"/>
    <property type="project" value="TreeGrafter"/>
</dbReference>
<evidence type="ECO:0000313" key="5">
    <source>
        <dbReference type="EMBL" id="KAG7384928.1"/>
    </source>
</evidence>
<dbReference type="OrthoDB" id="195091at2759"/>
<feature type="transmembrane region" description="Helical" evidence="4">
    <location>
        <begin position="481"/>
        <end position="505"/>
    </location>
</feature>
<proteinExistence type="predicted"/>
<keyword evidence="4" id="KW-0812">Transmembrane</keyword>
<feature type="region of interest" description="Disordered" evidence="3">
    <location>
        <begin position="443"/>
        <end position="477"/>
    </location>
</feature>
<keyword evidence="4" id="KW-0472">Membrane</keyword>
<gene>
    <name evidence="5" type="ORF">PHYPSEUDO_002074</name>
</gene>
<keyword evidence="1" id="KW-0677">Repeat</keyword>
<evidence type="ECO:0000256" key="3">
    <source>
        <dbReference type="SAM" id="MobiDB-lite"/>
    </source>
</evidence>
<dbReference type="GO" id="GO:0030968">
    <property type="term" value="P:endoplasmic reticulum unfolded protein response"/>
    <property type="evidence" value="ECO:0007669"/>
    <property type="project" value="TreeGrafter"/>
</dbReference>
<feature type="transmembrane region" description="Helical" evidence="4">
    <location>
        <begin position="99"/>
        <end position="124"/>
    </location>
</feature>
<evidence type="ECO:0000256" key="2">
    <source>
        <dbReference type="ARBA" id="ARBA00022803"/>
    </source>
</evidence>
<feature type="transmembrane region" description="Helical" evidence="4">
    <location>
        <begin position="283"/>
        <end position="302"/>
    </location>
</feature>
<feature type="transmembrane region" description="Helical" evidence="4">
    <location>
        <begin position="7"/>
        <end position="26"/>
    </location>
</feature>
<dbReference type="PANTHER" id="PTHR44227:SF3">
    <property type="entry name" value="PROTEIN O-MANNOSYL-TRANSFERASE TMTC4"/>
    <property type="match status" value="1"/>
</dbReference>
<name>A0A8T1VXE5_9STRA</name>
<evidence type="ECO:0000256" key="1">
    <source>
        <dbReference type="ARBA" id="ARBA00022737"/>
    </source>
</evidence>
<keyword evidence="2" id="KW-0802">TPR repeat</keyword>
<evidence type="ECO:0000256" key="4">
    <source>
        <dbReference type="SAM" id="Phobius"/>
    </source>
</evidence>
<dbReference type="Proteomes" id="UP000694044">
    <property type="component" value="Unassembled WGS sequence"/>
</dbReference>
<dbReference type="InterPro" id="IPR052346">
    <property type="entry name" value="O-mannosyl-transferase_TMTC"/>
</dbReference>
<keyword evidence="4" id="KW-1133">Transmembrane helix</keyword>
<protein>
    <submittedName>
        <fullName evidence="5">Uncharacterized protein</fullName>
    </submittedName>
</protein>
<feature type="transmembrane region" description="Helical" evidence="4">
    <location>
        <begin position="145"/>
        <end position="164"/>
    </location>
</feature>
<feature type="transmembrane region" description="Helical" evidence="4">
    <location>
        <begin position="234"/>
        <end position="262"/>
    </location>
</feature>
<accession>A0A8T1VXE5</accession>
<comment type="caution">
    <text evidence="5">The sequence shown here is derived from an EMBL/GenBank/DDBJ whole genome shotgun (WGS) entry which is preliminary data.</text>
</comment>
<feature type="transmembrane region" description="Helical" evidence="4">
    <location>
        <begin position="357"/>
        <end position="375"/>
    </location>
</feature>
<feature type="transmembrane region" description="Helical" evidence="4">
    <location>
        <begin position="412"/>
        <end position="433"/>
    </location>
</feature>
<evidence type="ECO:0000313" key="6">
    <source>
        <dbReference type="Proteomes" id="UP000694044"/>
    </source>
</evidence>
<reference evidence="5" key="1">
    <citation type="submission" date="2021-02" db="EMBL/GenBank/DDBJ databases">
        <authorList>
            <person name="Palmer J.M."/>
        </authorList>
    </citation>
    <scope>NUCLEOTIDE SEQUENCE</scope>
    <source>
        <strain evidence="5">SCRP734</strain>
    </source>
</reference>
<keyword evidence="6" id="KW-1185">Reference proteome</keyword>